<dbReference type="EMBL" id="CAFAAR010000025">
    <property type="protein sequence ID" value="CAB4799980.1"/>
    <property type="molecule type" value="Genomic_DNA"/>
</dbReference>
<gene>
    <name evidence="2" type="ORF">UFOPK3056_00434</name>
</gene>
<accession>A0A6J6XRR8</accession>
<sequence length="200" mass="21109">MIHSASAIAWIASGRAVTSDGKIFKDLSFPLAVATCSCPRTTTLPRDEMKVPSISNGADAIGKTRPTTFNKEATRSSPVTGSSSRSHSAASNRLPTGWPSSHCPEVKRYCIISAQLLPQSSSAHNAANAIRKSPGGSIGNSSRKRPLEPPLSATVTIAVMSEVIRRSAPRVAAKPCPPPRATTQGCTIRVPYLDALLLHQ</sequence>
<name>A0A6J6XRR8_9ZZZZ</name>
<proteinExistence type="predicted"/>
<dbReference type="AlphaFoldDB" id="A0A6J6XRR8"/>
<organism evidence="2">
    <name type="scientific">freshwater metagenome</name>
    <dbReference type="NCBI Taxonomy" id="449393"/>
    <lineage>
        <taxon>unclassified sequences</taxon>
        <taxon>metagenomes</taxon>
        <taxon>ecological metagenomes</taxon>
    </lineage>
</organism>
<feature type="region of interest" description="Disordered" evidence="1">
    <location>
        <begin position="125"/>
        <end position="149"/>
    </location>
</feature>
<feature type="compositionally biased region" description="Low complexity" evidence="1">
    <location>
        <begin position="76"/>
        <end position="91"/>
    </location>
</feature>
<evidence type="ECO:0000256" key="1">
    <source>
        <dbReference type="SAM" id="MobiDB-lite"/>
    </source>
</evidence>
<reference evidence="2" key="1">
    <citation type="submission" date="2020-05" db="EMBL/GenBank/DDBJ databases">
        <authorList>
            <person name="Chiriac C."/>
            <person name="Salcher M."/>
            <person name="Ghai R."/>
            <person name="Kavagutti S V."/>
        </authorList>
    </citation>
    <scope>NUCLEOTIDE SEQUENCE</scope>
</reference>
<feature type="region of interest" description="Disordered" evidence="1">
    <location>
        <begin position="47"/>
        <end position="97"/>
    </location>
</feature>
<protein>
    <submittedName>
        <fullName evidence="2">Unannotated protein</fullName>
    </submittedName>
</protein>
<evidence type="ECO:0000313" key="2">
    <source>
        <dbReference type="EMBL" id="CAB4799980.1"/>
    </source>
</evidence>